<dbReference type="PANTHER" id="PTHR33824:SF7">
    <property type="entry name" value="POLYKETIDE CYCLASE_DEHYDRASE AND LIPID TRANSPORT SUPERFAMILY PROTEIN"/>
    <property type="match status" value="1"/>
</dbReference>
<evidence type="ECO:0000256" key="1">
    <source>
        <dbReference type="ARBA" id="ARBA00008918"/>
    </source>
</evidence>
<dbReference type="AlphaFoldDB" id="A0A4Y9S2N8"/>
<evidence type="ECO:0000313" key="5">
    <source>
        <dbReference type="Proteomes" id="UP000298216"/>
    </source>
</evidence>
<comment type="similarity">
    <text evidence="1">Belongs to the ribosome association toxin RatA family.</text>
</comment>
<dbReference type="InterPro" id="IPR023393">
    <property type="entry name" value="START-like_dom_sf"/>
</dbReference>
<feature type="region of interest" description="Disordered" evidence="2">
    <location>
        <begin position="170"/>
        <end position="189"/>
    </location>
</feature>
<evidence type="ECO:0000259" key="3">
    <source>
        <dbReference type="Pfam" id="PF03364"/>
    </source>
</evidence>
<evidence type="ECO:0000313" key="4">
    <source>
        <dbReference type="EMBL" id="TFW14195.1"/>
    </source>
</evidence>
<dbReference type="SUPFAM" id="SSF55961">
    <property type="entry name" value="Bet v1-like"/>
    <property type="match status" value="1"/>
</dbReference>
<dbReference type="RefSeq" id="WP_135193583.1">
    <property type="nucleotide sequence ID" value="NZ_SPVH01000002.1"/>
</dbReference>
<dbReference type="Gene3D" id="3.30.530.20">
    <property type="match status" value="1"/>
</dbReference>
<keyword evidence="5" id="KW-1185">Reference proteome</keyword>
<dbReference type="OrthoDB" id="9797595at2"/>
<evidence type="ECO:0000256" key="2">
    <source>
        <dbReference type="SAM" id="MobiDB-lite"/>
    </source>
</evidence>
<feature type="domain" description="Coenzyme Q-binding protein COQ10 START" evidence="3">
    <location>
        <begin position="37"/>
        <end position="151"/>
    </location>
</feature>
<comment type="caution">
    <text evidence="4">The sequence shown here is derived from an EMBL/GenBank/DDBJ whole genome shotgun (WGS) entry which is preliminary data.</text>
</comment>
<organism evidence="4 5">
    <name type="scientific">Brevundimonas intermedia</name>
    <dbReference type="NCBI Taxonomy" id="74315"/>
    <lineage>
        <taxon>Bacteria</taxon>
        <taxon>Pseudomonadati</taxon>
        <taxon>Pseudomonadota</taxon>
        <taxon>Alphaproteobacteria</taxon>
        <taxon>Caulobacterales</taxon>
        <taxon>Caulobacteraceae</taxon>
        <taxon>Brevundimonas</taxon>
    </lineage>
</organism>
<dbReference type="CDD" id="cd07817">
    <property type="entry name" value="SRPBCC_8"/>
    <property type="match status" value="1"/>
</dbReference>
<dbReference type="PANTHER" id="PTHR33824">
    <property type="entry name" value="POLYKETIDE CYCLASE/DEHYDRASE AND LIPID TRANSPORT SUPERFAMILY PROTEIN"/>
    <property type="match status" value="1"/>
</dbReference>
<feature type="region of interest" description="Disordered" evidence="2">
    <location>
        <begin position="1"/>
        <end position="23"/>
    </location>
</feature>
<name>A0A4Y9S2N8_9CAUL</name>
<dbReference type="Pfam" id="PF03364">
    <property type="entry name" value="Polyketide_cyc"/>
    <property type="match status" value="1"/>
</dbReference>
<dbReference type="InterPro" id="IPR005031">
    <property type="entry name" value="COQ10_START"/>
</dbReference>
<dbReference type="EMBL" id="SPVH01000002">
    <property type="protein sequence ID" value="TFW14195.1"/>
    <property type="molecule type" value="Genomic_DNA"/>
</dbReference>
<sequence length="189" mass="21124">MSHSEVSTDAEVGATAFTNSDQREGEYEASSLRAVMINRPRQALYAFWRDFRNLPTFMENVKSVEILDADRSQWAIAGPAGAEFDLVSTITEDIPGERIAWSSSEGSDVDHEGWVAFKDNPFGRGTEVRVFISYDPPGGVVGKIVAKVMQREPRIQARRELRRFKQLMETGEISTSKAPDAAPRASRHF</sequence>
<accession>A0A4Y9S2N8</accession>
<reference evidence="4 5" key="1">
    <citation type="submission" date="2019-03" db="EMBL/GenBank/DDBJ databases">
        <title>Draft genome of Brevundimonas sp. a heavy metal resistant soil bacteria.</title>
        <authorList>
            <person name="Soto J."/>
        </authorList>
    </citation>
    <scope>NUCLEOTIDE SEQUENCE [LARGE SCALE GENOMIC DNA]</scope>
    <source>
        <strain evidence="4 5">B-10</strain>
    </source>
</reference>
<gene>
    <name evidence="4" type="ORF">EGY25_03025</name>
</gene>
<proteinExistence type="inferred from homology"/>
<protein>
    <submittedName>
        <fullName evidence="4">SRPBCC family protein</fullName>
    </submittedName>
</protein>
<dbReference type="Proteomes" id="UP000298216">
    <property type="component" value="Unassembled WGS sequence"/>
</dbReference>
<dbReference type="InterPro" id="IPR047137">
    <property type="entry name" value="ORF3"/>
</dbReference>